<evidence type="ECO:0000256" key="1">
    <source>
        <dbReference type="SAM" id="Phobius"/>
    </source>
</evidence>
<reference evidence="3" key="1">
    <citation type="submission" date="2021-02" db="EMBL/GenBank/DDBJ databases">
        <authorList>
            <person name="Nowell W R."/>
        </authorList>
    </citation>
    <scope>NUCLEOTIDE SEQUENCE</scope>
</reference>
<dbReference type="OrthoDB" id="10017747at2759"/>
<gene>
    <name evidence="3" type="ORF">GPM918_LOCUS42205</name>
    <name evidence="2" type="ORF">OVA965_LOCUS18211</name>
    <name evidence="5" type="ORF">SRO942_LOCUS43400</name>
    <name evidence="4" type="ORF">TMI583_LOCUS18223</name>
</gene>
<dbReference type="EMBL" id="CAJNOQ010035003">
    <property type="protein sequence ID" value="CAF1597628.1"/>
    <property type="molecule type" value="Genomic_DNA"/>
</dbReference>
<feature type="transmembrane region" description="Helical" evidence="1">
    <location>
        <begin position="153"/>
        <end position="173"/>
    </location>
</feature>
<dbReference type="Proteomes" id="UP000677228">
    <property type="component" value="Unassembled WGS sequence"/>
</dbReference>
<dbReference type="SUPFAM" id="SSF48726">
    <property type="entry name" value="Immunoglobulin"/>
    <property type="match status" value="1"/>
</dbReference>
<dbReference type="InterPro" id="IPR036179">
    <property type="entry name" value="Ig-like_dom_sf"/>
</dbReference>
<dbReference type="Proteomes" id="UP000681722">
    <property type="component" value="Unassembled WGS sequence"/>
</dbReference>
<dbReference type="EMBL" id="CAJOBC010101323">
    <property type="protein sequence ID" value="CAF4473081.1"/>
    <property type="molecule type" value="Genomic_DNA"/>
</dbReference>
<proteinExistence type="predicted"/>
<dbReference type="AlphaFoldDB" id="A0A816AHN2"/>
<sequence>MSRSNDFLSYDRAGPYQFLCTGFNAVYQFLFLICFQSSRIESKIDRYAWMYYEPYGSTVSLVPLKNVGLCDDPKNCYWETPSKQQLNVANSIHNDKYELKTNGTLIIKNINSNDNGIYHFHKQNKSQHLVSKALLNLHGAPFRTLWLEYWPNVLGGILAMASIFALYGVGILIDKYRYRAPDEIYLNEQRGTIPPLVIQQDHDYSNTHTNQGII</sequence>
<dbReference type="EMBL" id="CAJOBA010008993">
    <property type="protein sequence ID" value="CAF3841276.1"/>
    <property type="molecule type" value="Genomic_DNA"/>
</dbReference>
<dbReference type="Proteomes" id="UP000682733">
    <property type="component" value="Unassembled WGS sequence"/>
</dbReference>
<organism evidence="3 6">
    <name type="scientific">Didymodactylos carnosus</name>
    <dbReference type="NCBI Taxonomy" id="1234261"/>
    <lineage>
        <taxon>Eukaryota</taxon>
        <taxon>Metazoa</taxon>
        <taxon>Spiralia</taxon>
        <taxon>Gnathifera</taxon>
        <taxon>Rotifera</taxon>
        <taxon>Eurotatoria</taxon>
        <taxon>Bdelloidea</taxon>
        <taxon>Philodinida</taxon>
        <taxon>Philodinidae</taxon>
        <taxon>Didymodactylos</taxon>
    </lineage>
</organism>
<keyword evidence="1" id="KW-0812">Transmembrane</keyword>
<evidence type="ECO:0000313" key="3">
    <source>
        <dbReference type="EMBL" id="CAF1597628.1"/>
    </source>
</evidence>
<comment type="caution">
    <text evidence="3">The sequence shown here is derived from an EMBL/GenBank/DDBJ whole genome shotgun (WGS) entry which is preliminary data.</text>
</comment>
<keyword evidence="1" id="KW-0472">Membrane</keyword>
<evidence type="ECO:0000313" key="6">
    <source>
        <dbReference type="Proteomes" id="UP000663829"/>
    </source>
</evidence>
<accession>A0A816AHN2</accession>
<evidence type="ECO:0000313" key="2">
    <source>
        <dbReference type="EMBL" id="CAF1077780.1"/>
    </source>
</evidence>
<keyword evidence="6" id="KW-1185">Reference proteome</keyword>
<dbReference type="EMBL" id="CAJNOK010008977">
    <property type="protein sequence ID" value="CAF1077780.1"/>
    <property type="molecule type" value="Genomic_DNA"/>
</dbReference>
<dbReference type="InterPro" id="IPR013783">
    <property type="entry name" value="Ig-like_fold"/>
</dbReference>
<dbReference type="Gene3D" id="2.60.40.10">
    <property type="entry name" value="Immunoglobulins"/>
    <property type="match status" value="1"/>
</dbReference>
<evidence type="ECO:0000313" key="5">
    <source>
        <dbReference type="EMBL" id="CAF4473081.1"/>
    </source>
</evidence>
<dbReference type="Proteomes" id="UP000663829">
    <property type="component" value="Unassembled WGS sequence"/>
</dbReference>
<evidence type="ECO:0000313" key="4">
    <source>
        <dbReference type="EMBL" id="CAF3841276.1"/>
    </source>
</evidence>
<protein>
    <submittedName>
        <fullName evidence="3">Uncharacterized protein</fullName>
    </submittedName>
</protein>
<keyword evidence="1" id="KW-1133">Transmembrane helix</keyword>
<name>A0A816AHN2_9BILA</name>